<keyword evidence="2" id="KW-1185">Reference proteome</keyword>
<accession>Q0K8U7</accession>
<reference evidence="1 2" key="1">
    <citation type="journal article" date="2006" name="Nat. Biotechnol.">
        <title>Genome sequence of the bioplastic-producing 'Knallgas' bacterium Ralstonia eutropha H16.</title>
        <authorList>
            <person name="Pohlmann A."/>
            <person name="Fricke W.F."/>
            <person name="Reinecke F."/>
            <person name="Kusian B."/>
            <person name="Liesegang H."/>
            <person name="Cramm R."/>
            <person name="Eitinger T."/>
            <person name="Ewering C."/>
            <person name="Potter M."/>
            <person name="Schwartz E."/>
            <person name="Strittmatter A."/>
            <person name="Voss I."/>
            <person name="Gottschalk G."/>
            <person name="Steinbuechel A."/>
            <person name="Friedrich B."/>
            <person name="Bowien B."/>
        </authorList>
    </citation>
    <scope>NUCLEOTIDE SEQUENCE [LARGE SCALE GENOMIC DNA]</scope>
    <source>
        <strain evidence="2">ATCC 17699 / DSM 428 / KCTC 22496 / NCIMB 10442 / H16 / Stanier 337</strain>
    </source>
</reference>
<dbReference type="EMBL" id="AM260479">
    <property type="protein sequence ID" value="CAJ93574.1"/>
    <property type="molecule type" value="Genomic_DNA"/>
</dbReference>
<dbReference type="AlphaFoldDB" id="Q0K8U7"/>
<dbReference type="Proteomes" id="UP000008210">
    <property type="component" value="Chromosome 1"/>
</dbReference>
<dbReference type="HOGENOM" id="CLU_965472_0_0_4"/>
<evidence type="ECO:0000313" key="2">
    <source>
        <dbReference type="Proteomes" id="UP000008210"/>
    </source>
</evidence>
<sequence length="288" mass="32296">MGRHRDGKYGQQRMKGATVALLCLIEKRSGLSPAQLEAKFGLGLRDMFDQETGQEWLRYRHMEGTYSKSGQALSIAKLFDVATLAHELGYVTEDELLPLGLVDLASADALGARLDSERAALKLFRRGLMNLAHGKLPLPPGGSKGGRPRPPRCASEAAVTYQEWTAKIQELGCEVFEDRAEIEEQERTLRDQAQQEGRLVTAVDYDGLPDWIRPFDPVRPNGGALNRLRIRFSFGQLDQPWLPDDKRLPGLPQPSFDIWPATDEEIDLFFESFQENIDQASRKSTADN</sequence>
<dbReference type="KEGG" id="reh:H16_A2486"/>
<proteinExistence type="predicted"/>
<organism evidence="1 2">
    <name type="scientific">Cupriavidus necator (strain ATCC 17699 / DSM 428 / KCTC 22496 / NCIMB 10442 / H16 / Stanier 337)</name>
    <name type="common">Ralstonia eutropha</name>
    <dbReference type="NCBI Taxonomy" id="381666"/>
    <lineage>
        <taxon>Bacteria</taxon>
        <taxon>Pseudomonadati</taxon>
        <taxon>Pseudomonadota</taxon>
        <taxon>Betaproteobacteria</taxon>
        <taxon>Burkholderiales</taxon>
        <taxon>Burkholderiaceae</taxon>
        <taxon>Cupriavidus</taxon>
    </lineage>
</organism>
<evidence type="ECO:0000313" key="1">
    <source>
        <dbReference type="EMBL" id="CAJ93574.1"/>
    </source>
</evidence>
<dbReference type="STRING" id="381666.H16_A2486"/>
<gene>
    <name evidence="1" type="ordered locus">H16_A2486</name>
</gene>
<name>Q0K8U7_CUPNH</name>
<protein>
    <submittedName>
        <fullName evidence="1">Uncharacterized protein</fullName>
    </submittedName>
</protein>